<dbReference type="EMBL" id="CT867986">
    <property type="protein sequence ID" value="CAK56364.1"/>
    <property type="molecule type" value="Genomic_DNA"/>
</dbReference>
<dbReference type="HOGENOM" id="CLU_1614000_0_0_1"/>
<sequence length="162" mass="19449">MYDQSQQKINSRQSILLMFSERHKPRNASLAIQQEKYSKNQVLLYKKETKSRYLTPKKQNRSFQDRILDLPIISSSRKNQLYVTQIFTRIDGQQKNHNIYNRELKFDSLLCGTLRQFSLTKEQKLFNKSFSVEEQQEMIETFKQQPPIQVKKKKGQRQRNCN</sequence>
<name>A0BCU7_PARTE</name>
<organism evidence="1 2">
    <name type="scientific">Paramecium tetraurelia</name>
    <dbReference type="NCBI Taxonomy" id="5888"/>
    <lineage>
        <taxon>Eukaryota</taxon>
        <taxon>Sar</taxon>
        <taxon>Alveolata</taxon>
        <taxon>Ciliophora</taxon>
        <taxon>Intramacronucleata</taxon>
        <taxon>Oligohymenophorea</taxon>
        <taxon>Peniculida</taxon>
        <taxon>Parameciidae</taxon>
        <taxon>Paramecium</taxon>
    </lineage>
</organism>
<dbReference type="RefSeq" id="XP_001423762.1">
    <property type="nucleotide sequence ID" value="XM_001423725.1"/>
</dbReference>
<evidence type="ECO:0000313" key="1">
    <source>
        <dbReference type="EMBL" id="CAK56364.1"/>
    </source>
</evidence>
<gene>
    <name evidence="1" type="ORF">GSPATT00004458001</name>
</gene>
<dbReference type="KEGG" id="ptm:GSPATT00004458001"/>
<dbReference type="GeneID" id="5009546"/>
<protein>
    <submittedName>
        <fullName evidence="1">Uncharacterized protein</fullName>
    </submittedName>
</protein>
<accession>A0BCU7</accession>
<dbReference type="AlphaFoldDB" id="A0BCU7"/>
<dbReference type="InParanoid" id="A0BCU7"/>
<proteinExistence type="predicted"/>
<keyword evidence="2" id="KW-1185">Reference proteome</keyword>
<evidence type="ECO:0000313" key="2">
    <source>
        <dbReference type="Proteomes" id="UP000000600"/>
    </source>
</evidence>
<dbReference type="Proteomes" id="UP000000600">
    <property type="component" value="Unassembled WGS sequence"/>
</dbReference>
<reference evidence="1 2" key="1">
    <citation type="journal article" date="2006" name="Nature">
        <title>Global trends of whole-genome duplications revealed by the ciliate Paramecium tetraurelia.</title>
        <authorList>
            <consortium name="Genoscope"/>
            <person name="Aury J.-M."/>
            <person name="Jaillon O."/>
            <person name="Duret L."/>
            <person name="Noel B."/>
            <person name="Jubin C."/>
            <person name="Porcel B.M."/>
            <person name="Segurens B."/>
            <person name="Daubin V."/>
            <person name="Anthouard V."/>
            <person name="Aiach N."/>
            <person name="Arnaiz O."/>
            <person name="Billaut A."/>
            <person name="Beisson J."/>
            <person name="Blanc I."/>
            <person name="Bouhouche K."/>
            <person name="Camara F."/>
            <person name="Duharcourt S."/>
            <person name="Guigo R."/>
            <person name="Gogendeau D."/>
            <person name="Katinka M."/>
            <person name="Keller A.-M."/>
            <person name="Kissmehl R."/>
            <person name="Klotz C."/>
            <person name="Koll F."/>
            <person name="Le Moue A."/>
            <person name="Lepere C."/>
            <person name="Malinsky S."/>
            <person name="Nowacki M."/>
            <person name="Nowak J.K."/>
            <person name="Plattner H."/>
            <person name="Poulain J."/>
            <person name="Ruiz F."/>
            <person name="Serrano V."/>
            <person name="Zagulski M."/>
            <person name="Dessen P."/>
            <person name="Betermier M."/>
            <person name="Weissenbach J."/>
            <person name="Scarpelli C."/>
            <person name="Schachter V."/>
            <person name="Sperling L."/>
            <person name="Meyer E."/>
            <person name="Cohen J."/>
            <person name="Wincker P."/>
        </authorList>
    </citation>
    <scope>NUCLEOTIDE SEQUENCE [LARGE SCALE GENOMIC DNA]</scope>
    <source>
        <strain evidence="1 2">Stock d4-2</strain>
    </source>
</reference>